<dbReference type="Gene3D" id="2.60.120.40">
    <property type="match status" value="1"/>
</dbReference>
<evidence type="ECO:0000259" key="5">
    <source>
        <dbReference type="PROSITE" id="PS50871"/>
    </source>
</evidence>
<dbReference type="PANTHER" id="PTHR22923">
    <property type="entry name" value="CEREBELLIN-RELATED"/>
    <property type="match status" value="1"/>
</dbReference>
<dbReference type="GO" id="GO:0005576">
    <property type="term" value="C:extracellular region"/>
    <property type="evidence" value="ECO:0007669"/>
    <property type="project" value="UniProtKB-SubCell"/>
</dbReference>
<comment type="subcellular location">
    <subcellularLocation>
        <location evidence="1">Secreted</location>
    </subcellularLocation>
</comment>
<evidence type="ECO:0000256" key="4">
    <source>
        <dbReference type="SAM" id="SignalP"/>
    </source>
</evidence>
<dbReference type="Proteomes" id="UP000694844">
    <property type="component" value="Chromosome 7"/>
</dbReference>
<dbReference type="InterPro" id="IPR050822">
    <property type="entry name" value="Cerebellin_Synaptic_Org"/>
</dbReference>
<sequence>MCSKQLLFALCVALIYKIVFVASSPVTKETLEKQYSRLSEKLKKNSKTLEDLFIQFRRKSRSVASPVAFFAILNRYYSSMSPHQVIPFEYAPTIVGNGYDHHFGLFQAPVSGYYQFVLTCQAVPNSYMVNLEMVKNGDMLCRAHAATYGQEGYCVAMVHLDKGDDVWVRHYNGQGINLYDGQKVPSFSGHLIKAT</sequence>
<evidence type="ECO:0000313" key="7">
    <source>
        <dbReference type="RefSeq" id="XP_022293993.1"/>
    </source>
</evidence>
<keyword evidence="2" id="KW-0964">Secreted</keyword>
<evidence type="ECO:0000256" key="1">
    <source>
        <dbReference type="ARBA" id="ARBA00004613"/>
    </source>
</evidence>
<organism evidence="6 7">
    <name type="scientific">Crassostrea virginica</name>
    <name type="common">Eastern oyster</name>
    <dbReference type="NCBI Taxonomy" id="6565"/>
    <lineage>
        <taxon>Eukaryota</taxon>
        <taxon>Metazoa</taxon>
        <taxon>Spiralia</taxon>
        <taxon>Lophotrochozoa</taxon>
        <taxon>Mollusca</taxon>
        <taxon>Bivalvia</taxon>
        <taxon>Autobranchia</taxon>
        <taxon>Pteriomorphia</taxon>
        <taxon>Ostreida</taxon>
        <taxon>Ostreoidea</taxon>
        <taxon>Ostreidae</taxon>
        <taxon>Crassostrea</taxon>
    </lineage>
</organism>
<keyword evidence="3 4" id="KW-0732">Signal</keyword>
<name>A0A8B8ATJ9_CRAVI</name>
<dbReference type="Pfam" id="PF00386">
    <property type="entry name" value="C1q"/>
    <property type="match status" value="1"/>
</dbReference>
<evidence type="ECO:0000256" key="3">
    <source>
        <dbReference type="ARBA" id="ARBA00022729"/>
    </source>
</evidence>
<evidence type="ECO:0000313" key="6">
    <source>
        <dbReference type="Proteomes" id="UP000694844"/>
    </source>
</evidence>
<feature type="chain" id="PRO_5034282121" evidence="4">
    <location>
        <begin position="24"/>
        <end position="195"/>
    </location>
</feature>
<dbReference type="RefSeq" id="XP_022293993.1">
    <property type="nucleotide sequence ID" value="XM_022438285.1"/>
</dbReference>
<dbReference type="SMART" id="SM00110">
    <property type="entry name" value="C1Q"/>
    <property type="match status" value="1"/>
</dbReference>
<dbReference type="KEGG" id="cvn:111104379"/>
<dbReference type="PANTHER" id="PTHR22923:SF116">
    <property type="entry name" value="C1Q DOMAIN-CONTAINING PROTEIN"/>
    <property type="match status" value="1"/>
</dbReference>
<gene>
    <name evidence="7" type="primary">LOC111104379</name>
</gene>
<feature type="signal peptide" evidence="4">
    <location>
        <begin position="1"/>
        <end position="23"/>
    </location>
</feature>
<dbReference type="AlphaFoldDB" id="A0A8B8ATJ9"/>
<dbReference type="InterPro" id="IPR001073">
    <property type="entry name" value="C1q_dom"/>
</dbReference>
<reference evidence="7" key="1">
    <citation type="submission" date="2025-08" db="UniProtKB">
        <authorList>
            <consortium name="RefSeq"/>
        </authorList>
    </citation>
    <scope>IDENTIFICATION</scope>
    <source>
        <tissue evidence="7">Whole sample</tissue>
    </source>
</reference>
<keyword evidence="6" id="KW-1185">Reference proteome</keyword>
<dbReference type="PROSITE" id="PS50871">
    <property type="entry name" value="C1Q"/>
    <property type="match status" value="1"/>
</dbReference>
<dbReference type="InterPro" id="IPR008983">
    <property type="entry name" value="Tumour_necrosis_fac-like_dom"/>
</dbReference>
<dbReference type="GeneID" id="111104379"/>
<dbReference type="SUPFAM" id="SSF49842">
    <property type="entry name" value="TNF-like"/>
    <property type="match status" value="1"/>
</dbReference>
<proteinExistence type="predicted"/>
<feature type="domain" description="C1q" evidence="5">
    <location>
        <begin position="62"/>
        <end position="195"/>
    </location>
</feature>
<accession>A0A8B8ATJ9</accession>
<protein>
    <submittedName>
        <fullName evidence="7">Complement C1q tumor necrosis factor-related protein 3-like</fullName>
    </submittedName>
</protein>
<evidence type="ECO:0000256" key="2">
    <source>
        <dbReference type="ARBA" id="ARBA00022525"/>
    </source>
</evidence>
<dbReference type="OrthoDB" id="6077686at2759"/>